<dbReference type="InterPro" id="IPR047798">
    <property type="entry name" value="BPSS1780-like"/>
</dbReference>
<keyword evidence="1" id="KW-0812">Transmembrane</keyword>
<feature type="transmembrane region" description="Helical" evidence="1">
    <location>
        <begin position="57"/>
        <end position="77"/>
    </location>
</feature>
<name>A0A7G9TE57_PSEMX</name>
<dbReference type="EMBL" id="CP060731">
    <property type="protein sequence ID" value="QNN78382.1"/>
    <property type="molecule type" value="Genomic_DNA"/>
</dbReference>
<feature type="transmembrane region" description="Helical" evidence="1">
    <location>
        <begin position="30"/>
        <end position="51"/>
    </location>
</feature>
<gene>
    <name evidence="2" type="ORF">IAE60_02785</name>
</gene>
<feature type="transmembrane region" description="Helical" evidence="1">
    <location>
        <begin position="98"/>
        <end position="125"/>
    </location>
</feature>
<keyword evidence="1" id="KW-0472">Membrane</keyword>
<reference evidence="2 3" key="1">
    <citation type="submission" date="2020-08" db="EMBL/GenBank/DDBJ databases">
        <title>Streptomycin Non-resistant strain, P. mexicana.</title>
        <authorList>
            <person name="Ganesh-Kumar S."/>
            <person name="Zhe T."/>
            <person name="Yu Z."/>
            <person name="Min Y."/>
        </authorList>
    </citation>
    <scope>NUCLEOTIDE SEQUENCE [LARGE SCALE GENOMIC DNA]</scope>
    <source>
        <strain evidence="2 3">GTZY2</strain>
    </source>
</reference>
<feature type="transmembrane region" description="Helical" evidence="1">
    <location>
        <begin position="210"/>
        <end position="243"/>
    </location>
</feature>
<dbReference type="Proteomes" id="UP000515838">
    <property type="component" value="Chromosome"/>
</dbReference>
<evidence type="ECO:0000313" key="2">
    <source>
        <dbReference type="EMBL" id="QNN78382.1"/>
    </source>
</evidence>
<sequence length="292" mass="30679">MSTINKVPASAGAEWLLAGFALLKRAPVPLATLSVLWGLLSMGVMLVAVTLPAMTLAMQFLLVLAGPLFFAGMLWAVREVDEGRPATPSNLLQPVRDGHAPALLATLLPQLLAALVMGALLFVMVGTEQLQRLADVYQQMQAVAAAGGQPDPSLVEGLPAGRLLLWLLLVAVVFVAVKWMTFIASPQILFSNTHVVHAMRNSLRACAHNWTAMLVFYLLAGIAIFAVGMGSLLVASLLALVLGPALAMGLWQFVLMAVVMPVLAGAAYAAWRQMLGGSPAAGASAAPTRIEV</sequence>
<dbReference type="NCBIfam" id="NF041043">
    <property type="entry name" value="BPSS1780_fam"/>
    <property type="match status" value="1"/>
</dbReference>
<organism evidence="2 3">
    <name type="scientific">Pseudoxanthomonas mexicana</name>
    <dbReference type="NCBI Taxonomy" id="128785"/>
    <lineage>
        <taxon>Bacteria</taxon>
        <taxon>Pseudomonadati</taxon>
        <taxon>Pseudomonadota</taxon>
        <taxon>Gammaproteobacteria</taxon>
        <taxon>Lysobacterales</taxon>
        <taxon>Lysobacteraceae</taxon>
        <taxon>Pseudoxanthomonas</taxon>
    </lineage>
</organism>
<feature type="transmembrane region" description="Helical" evidence="1">
    <location>
        <begin position="163"/>
        <end position="189"/>
    </location>
</feature>
<evidence type="ECO:0008006" key="4">
    <source>
        <dbReference type="Google" id="ProtNLM"/>
    </source>
</evidence>
<protein>
    <recommendedName>
        <fullName evidence="4">DUF2189 domain-containing protein</fullName>
    </recommendedName>
</protein>
<accession>A0A7G9TE57</accession>
<evidence type="ECO:0000256" key="1">
    <source>
        <dbReference type="SAM" id="Phobius"/>
    </source>
</evidence>
<dbReference type="GeneID" id="81469874"/>
<dbReference type="AlphaFoldDB" id="A0A7G9TE57"/>
<feature type="transmembrane region" description="Helical" evidence="1">
    <location>
        <begin position="249"/>
        <end position="271"/>
    </location>
</feature>
<proteinExistence type="predicted"/>
<keyword evidence="1" id="KW-1133">Transmembrane helix</keyword>
<evidence type="ECO:0000313" key="3">
    <source>
        <dbReference type="Proteomes" id="UP000515838"/>
    </source>
</evidence>
<dbReference type="RefSeq" id="WP_187573775.1">
    <property type="nucleotide sequence ID" value="NZ_CP060731.1"/>
</dbReference>